<accession>A0A9W9TN16</accession>
<evidence type="ECO:0000313" key="8">
    <source>
        <dbReference type="EMBL" id="KAJ5232540.1"/>
    </source>
</evidence>
<dbReference type="InterPro" id="IPR036864">
    <property type="entry name" value="Zn2-C6_fun-type_DNA-bd_sf"/>
</dbReference>
<dbReference type="CDD" id="cd12148">
    <property type="entry name" value="fungal_TF_MHR"/>
    <property type="match status" value="1"/>
</dbReference>
<keyword evidence="5" id="KW-0539">Nucleus</keyword>
<evidence type="ECO:0000259" key="7">
    <source>
        <dbReference type="PROSITE" id="PS50048"/>
    </source>
</evidence>
<dbReference type="PANTHER" id="PTHR13847:SF279">
    <property type="entry name" value="FAD DEPENDENT OXIDOREDUCTASE DOMAIN-CONTAINING PROTEIN-RELATED"/>
    <property type="match status" value="1"/>
</dbReference>
<dbReference type="InterPro" id="IPR036188">
    <property type="entry name" value="FAD/NAD-bd_sf"/>
</dbReference>
<dbReference type="Pfam" id="PF00172">
    <property type="entry name" value="Zn_clus"/>
    <property type="match status" value="1"/>
</dbReference>
<dbReference type="OrthoDB" id="429143at2759"/>
<protein>
    <submittedName>
        <fullName evidence="8">FAD dependent oxidoreductase superfamily</fullName>
    </submittedName>
</protein>
<dbReference type="GO" id="GO:0000981">
    <property type="term" value="F:DNA-binding transcription factor activity, RNA polymerase II-specific"/>
    <property type="evidence" value="ECO:0007669"/>
    <property type="project" value="InterPro"/>
</dbReference>
<dbReference type="PROSITE" id="PS00463">
    <property type="entry name" value="ZN2_CY6_FUNGAL_1"/>
    <property type="match status" value="1"/>
</dbReference>
<dbReference type="GO" id="GO:0006351">
    <property type="term" value="P:DNA-templated transcription"/>
    <property type="evidence" value="ECO:0007669"/>
    <property type="project" value="InterPro"/>
</dbReference>
<dbReference type="Pfam" id="PF04082">
    <property type="entry name" value="Fungal_trans"/>
    <property type="match status" value="1"/>
</dbReference>
<reference evidence="8" key="1">
    <citation type="submission" date="2022-11" db="EMBL/GenBank/DDBJ databases">
        <authorList>
            <person name="Petersen C."/>
        </authorList>
    </citation>
    <scope>NUCLEOTIDE SEQUENCE</scope>
    <source>
        <strain evidence="8">IBT 19713</strain>
    </source>
</reference>
<keyword evidence="4" id="KW-0804">Transcription</keyword>
<dbReference type="InterPro" id="IPR006076">
    <property type="entry name" value="FAD-dep_OxRdtase"/>
</dbReference>
<dbReference type="SMART" id="SM00066">
    <property type="entry name" value="GAL4"/>
    <property type="match status" value="1"/>
</dbReference>
<sequence length="1194" mass="132520">MPEELRRRHNGQPQACEPCRKAKVRCDHATPKCSRCITRNLNCSYHPAPMTKRRALSTRGPTPLGTSTMAELLTIVVTPAHFERPSETAAQARAPSVPLADPGSTGTSAASATSGGPKRNTLFRKKAGQHETTRYSAVFSENQDSFGPAITDTAISHESPYRDNESTAWPRMELALSTLLHFPTARTCDMLVTGLHHIHDVWVSPTMIQSCLEQVWTEYADCLGESRTRESLMRMAKDLFLNDESSPPSGNHESEDIFNPPGWMNWFGGPSLRWEMLGILFSWAGMAFKHKQEWDPVFDLPEQQGRNRHTAADKMRECAAACVKLSEDYFEISDTMVICLKNSTKLQSMIISDESDRTRVDYGTVRSAFIAAGLHRLPAFKEVTPLSQHRSSLASSMYYLDKCESLYNARPPMLSRHYCQCPLPLDLSEEDIYGGRERLAAACAKLDSNGWGTDGRIFTTTWIRALAMLSPIRESILELSLGVHSQFTKCQIGNVIAQLREIVASYPAHIRYHQDSGLSSQPALDLKKRSASDRYIITRIHLDVLQCHFLLQRLLVSRGLSGGQALFDIAQETIITILSLWSDRDRLQDYHHAFDWIFVSNGMPSAGILCIELLRASNLAPPVSTTKPSTPTEATFAPVRLSRSEVMQNLSMFKALLDWIRPTDNNAQLSDKFKKVLQRIIDSVFEALSPVHAAPVSQSTSEPPTQEPRELHGDSIGLESPYTKGASHDDLDFAMTTIDDMDWLNTPVENATLPFWHRDIDELHDHRTTKDLPASSDVVIIGAGYAGISTAYHLVKNEDSREDLSVTIIEARGVCSGATGRNGGHVRPDMYSPMPKLIERGGIERALEVTEFEIAHIHAIKYVVEKEKIDCDFTLSRSIDVWCNEDAALKAKELYDTLAARNLEYMKDVFFVLGKEAEGISGVKGAKACASFTAGTIWPYKFILHLTKLILATGSVNLQTNTPVTSVMRQANGFLISTARGTTFARKVVYANNAYVAGLLPQYCKAIVPCRGLCTHISTLEGTRAPLLSNSYVVREKDNTLSYLAPRSDGSIVVGGANSRYRPFPNQWYNTVDDSTLISEVEHHYDNFMQRNFHGWENSGARVDKIWTGVMGYSWDSLPHVGAVPGEEDTYILAGFNGHGMPVVFLSALGIARMIKNGVSFEDSGVPKLFETTSTRLEKINNGPPGGDIITTNG</sequence>
<dbReference type="CDD" id="cd00067">
    <property type="entry name" value="GAL4"/>
    <property type="match status" value="1"/>
</dbReference>
<dbReference type="GeneID" id="83202096"/>
<dbReference type="GO" id="GO:0008270">
    <property type="term" value="F:zinc ion binding"/>
    <property type="evidence" value="ECO:0007669"/>
    <property type="project" value="InterPro"/>
</dbReference>
<keyword evidence="9" id="KW-1185">Reference proteome</keyword>
<keyword evidence="1" id="KW-0479">Metal-binding</keyword>
<dbReference type="Gene3D" id="3.30.9.10">
    <property type="entry name" value="D-Amino Acid Oxidase, subunit A, domain 2"/>
    <property type="match status" value="1"/>
</dbReference>
<dbReference type="PROSITE" id="PS50048">
    <property type="entry name" value="ZN2_CY6_FUNGAL_2"/>
    <property type="match status" value="1"/>
</dbReference>
<feature type="region of interest" description="Disordered" evidence="6">
    <location>
        <begin position="692"/>
        <end position="724"/>
    </location>
</feature>
<name>A0A9W9TN16_9EURO</name>
<comment type="caution">
    <text evidence="8">The sequence shown here is derived from an EMBL/GenBank/DDBJ whole genome shotgun (WGS) entry which is preliminary data.</text>
</comment>
<gene>
    <name evidence="8" type="ORF">N7468_005496</name>
</gene>
<dbReference type="InterPro" id="IPR001138">
    <property type="entry name" value="Zn2Cys6_DnaBD"/>
</dbReference>
<evidence type="ECO:0000313" key="9">
    <source>
        <dbReference type="Proteomes" id="UP001150941"/>
    </source>
</evidence>
<dbReference type="Gene3D" id="3.50.50.60">
    <property type="entry name" value="FAD/NAD(P)-binding domain"/>
    <property type="match status" value="1"/>
</dbReference>
<organism evidence="8 9">
    <name type="scientific">Penicillium chermesinum</name>
    <dbReference type="NCBI Taxonomy" id="63820"/>
    <lineage>
        <taxon>Eukaryota</taxon>
        <taxon>Fungi</taxon>
        <taxon>Dikarya</taxon>
        <taxon>Ascomycota</taxon>
        <taxon>Pezizomycotina</taxon>
        <taxon>Eurotiomycetes</taxon>
        <taxon>Eurotiomycetidae</taxon>
        <taxon>Eurotiales</taxon>
        <taxon>Aspergillaceae</taxon>
        <taxon>Penicillium</taxon>
    </lineage>
</organism>
<evidence type="ECO:0000256" key="1">
    <source>
        <dbReference type="ARBA" id="ARBA00022723"/>
    </source>
</evidence>
<dbReference type="Pfam" id="PF01266">
    <property type="entry name" value="DAO"/>
    <property type="match status" value="1"/>
</dbReference>
<dbReference type="SUPFAM" id="SSF57701">
    <property type="entry name" value="Zn2/Cys6 DNA-binding domain"/>
    <property type="match status" value="1"/>
</dbReference>
<dbReference type="GO" id="GO:0005737">
    <property type="term" value="C:cytoplasm"/>
    <property type="evidence" value="ECO:0007669"/>
    <property type="project" value="TreeGrafter"/>
</dbReference>
<dbReference type="EMBL" id="JAPQKS010000004">
    <property type="protein sequence ID" value="KAJ5232540.1"/>
    <property type="molecule type" value="Genomic_DNA"/>
</dbReference>
<dbReference type="InterPro" id="IPR007219">
    <property type="entry name" value="XnlR_reg_dom"/>
</dbReference>
<evidence type="ECO:0000256" key="5">
    <source>
        <dbReference type="ARBA" id="ARBA00023242"/>
    </source>
</evidence>
<dbReference type="SUPFAM" id="SSF51905">
    <property type="entry name" value="FAD/NAD(P)-binding domain"/>
    <property type="match status" value="1"/>
</dbReference>
<dbReference type="RefSeq" id="XP_058330533.1">
    <property type="nucleotide sequence ID" value="XM_058474793.1"/>
</dbReference>
<evidence type="ECO:0000256" key="2">
    <source>
        <dbReference type="ARBA" id="ARBA00023015"/>
    </source>
</evidence>
<dbReference type="Proteomes" id="UP001150941">
    <property type="component" value="Unassembled WGS sequence"/>
</dbReference>
<dbReference type="GO" id="GO:0003677">
    <property type="term" value="F:DNA binding"/>
    <property type="evidence" value="ECO:0007669"/>
    <property type="project" value="UniProtKB-KW"/>
</dbReference>
<evidence type="ECO:0000256" key="3">
    <source>
        <dbReference type="ARBA" id="ARBA00023125"/>
    </source>
</evidence>
<dbReference type="AlphaFoldDB" id="A0A9W9TN16"/>
<dbReference type="PANTHER" id="PTHR13847">
    <property type="entry name" value="SARCOSINE DEHYDROGENASE-RELATED"/>
    <property type="match status" value="1"/>
</dbReference>
<reference evidence="8" key="2">
    <citation type="journal article" date="2023" name="IMA Fungus">
        <title>Comparative genomic study of the Penicillium genus elucidates a diverse pangenome and 15 lateral gene transfer events.</title>
        <authorList>
            <person name="Petersen C."/>
            <person name="Sorensen T."/>
            <person name="Nielsen M.R."/>
            <person name="Sondergaard T.E."/>
            <person name="Sorensen J.L."/>
            <person name="Fitzpatrick D.A."/>
            <person name="Frisvad J.C."/>
            <person name="Nielsen K.L."/>
        </authorList>
    </citation>
    <scope>NUCLEOTIDE SEQUENCE</scope>
    <source>
        <strain evidence="8">IBT 19713</strain>
    </source>
</reference>
<evidence type="ECO:0000256" key="4">
    <source>
        <dbReference type="ARBA" id="ARBA00023163"/>
    </source>
</evidence>
<feature type="region of interest" description="Disordered" evidence="6">
    <location>
        <begin position="84"/>
        <end position="127"/>
    </location>
</feature>
<keyword evidence="2" id="KW-0805">Transcription regulation</keyword>
<proteinExistence type="predicted"/>
<evidence type="ECO:0000256" key="6">
    <source>
        <dbReference type="SAM" id="MobiDB-lite"/>
    </source>
</evidence>
<feature type="compositionally biased region" description="Low complexity" evidence="6">
    <location>
        <begin position="103"/>
        <end position="116"/>
    </location>
</feature>
<keyword evidence="3" id="KW-0238">DNA-binding</keyword>
<feature type="domain" description="Zn(2)-C6 fungal-type" evidence="7">
    <location>
        <begin position="15"/>
        <end position="45"/>
    </location>
</feature>
<dbReference type="Gene3D" id="4.10.240.10">
    <property type="entry name" value="Zn(2)-C6 fungal-type DNA-binding domain"/>
    <property type="match status" value="1"/>
</dbReference>